<dbReference type="CDD" id="cd03529">
    <property type="entry name" value="Rieske_NirD"/>
    <property type="match status" value="1"/>
</dbReference>
<dbReference type="PANTHER" id="PTHR40562:SF1">
    <property type="entry name" value="NITRITE REDUCTASE (NADH) SMALL SUBUNIT"/>
    <property type="match status" value="1"/>
</dbReference>
<dbReference type="Proteomes" id="UP001149719">
    <property type="component" value="Unassembled WGS sequence"/>
</dbReference>
<name>A0ABT4JYK2_9GAMM</name>
<organism evidence="4 5">
    <name type="scientific">Marinomonas phaeophyticola</name>
    <dbReference type="NCBI Taxonomy" id="3004091"/>
    <lineage>
        <taxon>Bacteria</taxon>
        <taxon>Pseudomonadati</taxon>
        <taxon>Pseudomonadota</taxon>
        <taxon>Gammaproteobacteria</taxon>
        <taxon>Oceanospirillales</taxon>
        <taxon>Oceanospirillaceae</taxon>
        <taxon>Marinomonas</taxon>
    </lineage>
</organism>
<feature type="domain" description="Rieske-like [2Fe-2S]" evidence="3">
    <location>
        <begin position="2"/>
        <end position="104"/>
    </location>
</feature>
<sequence>MSWIKVCSYEDLVANAGIAVKVMDKQVAIFLDPEFNQLFALSNWDPIGKANVMSRGLMAEIEGVLTVASPLYKQKYCLSTGVCIDEDIVLPIWNVKLENDVVWLAPK</sequence>
<protein>
    <submittedName>
        <fullName evidence="4">Nitrite reductase small subunit NirD</fullName>
    </submittedName>
</protein>
<reference evidence="4" key="1">
    <citation type="submission" date="2022-12" db="EMBL/GenBank/DDBJ databases">
        <title>Marinomonas 15G1-11 sp. nov, isolated from marine algae.</title>
        <authorList>
            <person name="Butt M."/>
            <person name="Choi D.G."/>
            <person name="Kim J.M."/>
            <person name="Lee J.K."/>
            <person name="Baek J.H."/>
            <person name="Jeon C.O."/>
        </authorList>
    </citation>
    <scope>NUCLEOTIDE SEQUENCE</scope>
    <source>
        <strain evidence="4">15G1-11</strain>
    </source>
</reference>
<evidence type="ECO:0000313" key="5">
    <source>
        <dbReference type="Proteomes" id="UP001149719"/>
    </source>
</evidence>
<evidence type="ECO:0000259" key="3">
    <source>
        <dbReference type="Pfam" id="PF13806"/>
    </source>
</evidence>
<dbReference type="Pfam" id="PF13806">
    <property type="entry name" value="Rieske_2"/>
    <property type="match status" value="1"/>
</dbReference>
<dbReference type="PANTHER" id="PTHR40562">
    <property type="match status" value="1"/>
</dbReference>
<dbReference type="EMBL" id="JAPUBN010000021">
    <property type="protein sequence ID" value="MCZ2723409.1"/>
    <property type="molecule type" value="Genomic_DNA"/>
</dbReference>
<evidence type="ECO:0000313" key="4">
    <source>
        <dbReference type="EMBL" id="MCZ2723409.1"/>
    </source>
</evidence>
<accession>A0ABT4JYK2</accession>
<evidence type="ECO:0000256" key="2">
    <source>
        <dbReference type="ARBA" id="ARBA00023063"/>
    </source>
</evidence>
<dbReference type="SUPFAM" id="SSF50022">
    <property type="entry name" value="ISP domain"/>
    <property type="match status" value="1"/>
</dbReference>
<gene>
    <name evidence="4" type="primary">nirD</name>
    <name evidence="4" type="ORF">O1D97_17790</name>
</gene>
<proteinExistence type="predicted"/>
<evidence type="ECO:0000256" key="1">
    <source>
        <dbReference type="ARBA" id="ARBA00023002"/>
    </source>
</evidence>
<dbReference type="RefSeq" id="WP_269127518.1">
    <property type="nucleotide sequence ID" value="NZ_JAPUBN010000021.1"/>
</dbReference>
<dbReference type="InterPro" id="IPR012748">
    <property type="entry name" value="Rieske-like_NirD"/>
</dbReference>
<comment type="caution">
    <text evidence="4">The sequence shown here is derived from an EMBL/GenBank/DDBJ whole genome shotgun (WGS) entry which is preliminary data.</text>
</comment>
<dbReference type="PROSITE" id="PS51300">
    <property type="entry name" value="NIRD"/>
    <property type="match status" value="1"/>
</dbReference>
<dbReference type="InterPro" id="IPR017881">
    <property type="entry name" value="NirD"/>
</dbReference>
<keyword evidence="5" id="KW-1185">Reference proteome</keyword>
<dbReference type="InterPro" id="IPR036922">
    <property type="entry name" value="Rieske_2Fe-2S_sf"/>
</dbReference>
<dbReference type="Gene3D" id="2.102.10.10">
    <property type="entry name" value="Rieske [2Fe-2S] iron-sulphur domain"/>
    <property type="match status" value="1"/>
</dbReference>
<dbReference type="NCBIfam" id="TIGR02378">
    <property type="entry name" value="nirD_assim_sml"/>
    <property type="match status" value="1"/>
</dbReference>
<keyword evidence="1" id="KW-0560">Oxidoreductase</keyword>
<keyword evidence="2" id="KW-0534">Nitrate assimilation</keyword>